<evidence type="ECO:0000313" key="10">
    <source>
        <dbReference type="Proteomes" id="UP000317238"/>
    </source>
</evidence>
<dbReference type="Gene3D" id="3.40.50.300">
    <property type="entry name" value="P-loop containing nucleotide triphosphate hydrolases"/>
    <property type="match status" value="1"/>
</dbReference>
<dbReference type="AlphaFoldDB" id="A0A5C5XS24"/>
<dbReference type="InterPro" id="IPR009057">
    <property type="entry name" value="Homeodomain-like_sf"/>
</dbReference>
<evidence type="ECO:0000256" key="4">
    <source>
        <dbReference type="ARBA" id="ARBA00023125"/>
    </source>
</evidence>
<dbReference type="PANTHER" id="PTHR32071">
    <property type="entry name" value="TRANSCRIPTIONAL REGULATORY PROTEIN"/>
    <property type="match status" value="1"/>
</dbReference>
<dbReference type="GO" id="GO:0003677">
    <property type="term" value="F:DNA binding"/>
    <property type="evidence" value="ECO:0007669"/>
    <property type="project" value="UniProtKB-KW"/>
</dbReference>
<dbReference type="OrthoDB" id="9807827at2"/>
<keyword evidence="6" id="KW-0804">Transcription</keyword>
<feature type="coiled-coil region" evidence="7">
    <location>
        <begin position="172"/>
        <end position="217"/>
    </location>
</feature>
<dbReference type="GO" id="GO:0016829">
    <property type="term" value="F:lyase activity"/>
    <property type="evidence" value="ECO:0007669"/>
    <property type="project" value="UniProtKB-KW"/>
</dbReference>
<dbReference type="FunFam" id="1.10.8.60:FF:000014">
    <property type="entry name" value="DNA-binding transcriptional regulator NtrC"/>
    <property type="match status" value="1"/>
</dbReference>
<dbReference type="PROSITE" id="PS50045">
    <property type="entry name" value="SIGMA54_INTERACT_4"/>
    <property type="match status" value="1"/>
</dbReference>
<keyword evidence="9" id="KW-0456">Lyase</keyword>
<evidence type="ECO:0000313" key="9">
    <source>
        <dbReference type="EMBL" id="TWT65449.1"/>
    </source>
</evidence>
<dbReference type="Pfam" id="PF13185">
    <property type="entry name" value="GAF_2"/>
    <property type="match status" value="1"/>
</dbReference>
<dbReference type="Gene3D" id="1.10.8.60">
    <property type="match status" value="1"/>
</dbReference>
<keyword evidence="10" id="KW-1185">Reference proteome</keyword>
<keyword evidence="5" id="KW-0010">Activator</keyword>
<comment type="caution">
    <text evidence="9">The sequence shown here is derived from an EMBL/GenBank/DDBJ whole genome shotgun (WGS) entry which is preliminary data.</text>
</comment>
<dbReference type="SMART" id="SM00382">
    <property type="entry name" value="AAA"/>
    <property type="match status" value="1"/>
</dbReference>
<dbReference type="Gene3D" id="3.30.450.40">
    <property type="match status" value="2"/>
</dbReference>
<dbReference type="RefSeq" id="WP_146440795.1">
    <property type="nucleotide sequence ID" value="NZ_SJPL01000002.1"/>
</dbReference>
<dbReference type="SUPFAM" id="SSF52540">
    <property type="entry name" value="P-loop containing nucleoside triphosphate hydrolases"/>
    <property type="match status" value="1"/>
</dbReference>
<protein>
    <submittedName>
        <fullName evidence="9">Formate hydrogenlyase transcriptional activator</fullName>
    </submittedName>
</protein>
<dbReference type="Gene3D" id="1.10.10.60">
    <property type="entry name" value="Homeodomain-like"/>
    <property type="match status" value="1"/>
</dbReference>
<dbReference type="GO" id="GO:0005524">
    <property type="term" value="F:ATP binding"/>
    <property type="evidence" value="ECO:0007669"/>
    <property type="project" value="UniProtKB-KW"/>
</dbReference>
<keyword evidence="3" id="KW-0805">Transcription regulation</keyword>
<organism evidence="9 10">
    <name type="scientific">Crateriforma conspicua</name>
    <dbReference type="NCBI Taxonomy" id="2527996"/>
    <lineage>
        <taxon>Bacteria</taxon>
        <taxon>Pseudomonadati</taxon>
        <taxon>Planctomycetota</taxon>
        <taxon>Planctomycetia</taxon>
        <taxon>Planctomycetales</taxon>
        <taxon>Planctomycetaceae</taxon>
        <taxon>Crateriforma</taxon>
    </lineage>
</organism>
<dbReference type="Pfam" id="PF00158">
    <property type="entry name" value="Sigma54_activat"/>
    <property type="match status" value="1"/>
</dbReference>
<dbReference type="SMART" id="SM00065">
    <property type="entry name" value="GAF"/>
    <property type="match status" value="2"/>
</dbReference>
<dbReference type="SUPFAM" id="SSF46689">
    <property type="entry name" value="Homeodomain-like"/>
    <property type="match status" value="1"/>
</dbReference>
<dbReference type="SUPFAM" id="SSF55781">
    <property type="entry name" value="GAF domain-like"/>
    <property type="match status" value="2"/>
</dbReference>
<dbReference type="FunFam" id="3.40.50.300:FF:000006">
    <property type="entry name" value="DNA-binding transcriptional regulator NtrC"/>
    <property type="match status" value="1"/>
</dbReference>
<evidence type="ECO:0000256" key="2">
    <source>
        <dbReference type="ARBA" id="ARBA00022840"/>
    </source>
</evidence>
<dbReference type="InterPro" id="IPR025944">
    <property type="entry name" value="Sigma_54_int_dom_CS"/>
</dbReference>
<dbReference type="Proteomes" id="UP000317238">
    <property type="component" value="Unassembled WGS sequence"/>
</dbReference>
<dbReference type="InterPro" id="IPR058031">
    <property type="entry name" value="AAA_lid_NorR"/>
</dbReference>
<keyword evidence="1" id="KW-0547">Nucleotide-binding</keyword>
<dbReference type="EMBL" id="SJPL01000002">
    <property type="protein sequence ID" value="TWT65449.1"/>
    <property type="molecule type" value="Genomic_DNA"/>
</dbReference>
<evidence type="ECO:0000256" key="1">
    <source>
        <dbReference type="ARBA" id="ARBA00022741"/>
    </source>
</evidence>
<evidence type="ECO:0000256" key="6">
    <source>
        <dbReference type="ARBA" id="ARBA00023163"/>
    </source>
</evidence>
<dbReference type="InterPro" id="IPR003018">
    <property type="entry name" value="GAF"/>
</dbReference>
<dbReference type="Pfam" id="PF01590">
    <property type="entry name" value="GAF"/>
    <property type="match status" value="1"/>
</dbReference>
<dbReference type="PROSITE" id="PS00675">
    <property type="entry name" value="SIGMA54_INTERACT_1"/>
    <property type="match status" value="1"/>
</dbReference>
<dbReference type="InterPro" id="IPR002078">
    <property type="entry name" value="Sigma_54_int"/>
</dbReference>
<feature type="domain" description="Sigma-54 factor interaction" evidence="8">
    <location>
        <begin position="408"/>
        <end position="637"/>
    </location>
</feature>
<dbReference type="InterPro" id="IPR029016">
    <property type="entry name" value="GAF-like_dom_sf"/>
</dbReference>
<keyword evidence="7" id="KW-0175">Coiled coil</keyword>
<sequence length="729" mass="81778">MIKDTNKAPDRYERLVERVLEQINMGQGLDELLDSVYDQLQGIVPYNRIAVALLEQPRNLLRLISCRSDGDVALKVGYAARVAGSTLAPLLETGQPRIIDDLRAYLVEKPNSASTALIEREGMRSSLTLPLLADAKPIGVIFFSSRETHTYTESHASLLKRLAGHIAISVERNRLVSELQRTNQELAEANAVKDKFVETLQQEVDKQTRQLRASESRYRSLVKLGQIVNSSLDRREVFEHAAEQIHKLLDCDRVSLILGSADGESRHGFAIEFKRGQRHWVDIASQPLPDSAFGWVQQNRQPLVVRSLSDSHPFPEHQRLLETGYASVVYLPLMSRDQHVGLLGIASRRDDQADQWDLQLIEEIGSQLSVALDNADAYSEIDRLKEELQQQNVYLRDELHTEHDFGNIIGESGAMQQLRVAIEQVALTDATVLILGETGTGKELIARAIHDASNRRENLLVKVNCAALAPNLIASELFGHEAGAFTGATERRLGRFELSHHGSIFLDEISEVPAETQVMLLRVLQERLIDRVGGSEPIEVDTRIIAATNRDLKSYSEAGHFRQDLFYRLHVFPIHVPPLRQRREDIPALLNHFIGRFSIRMNKTITRVDRRAMDALMQYDWPGNVRELENVIERSMIVSQGDTLAIDSTWLSGEFNQGDGGAGSFGQKNVPNLSLAEVERQTILDALKQCHGKVYGEDGAAAVLKVKPTTLYSKMSKHKIKGSRQHKLT</sequence>
<evidence type="ECO:0000256" key="7">
    <source>
        <dbReference type="SAM" id="Coils"/>
    </source>
</evidence>
<evidence type="ECO:0000256" key="3">
    <source>
        <dbReference type="ARBA" id="ARBA00023015"/>
    </source>
</evidence>
<proteinExistence type="predicted"/>
<dbReference type="InterPro" id="IPR025662">
    <property type="entry name" value="Sigma_54_int_dom_ATP-bd_1"/>
</dbReference>
<keyword evidence="2" id="KW-0067">ATP-binding</keyword>
<dbReference type="PROSITE" id="PS00688">
    <property type="entry name" value="SIGMA54_INTERACT_3"/>
    <property type="match status" value="1"/>
</dbReference>
<dbReference type="GO" id="GO:0006355">
    <property type="term" value="P:regulation of DNA-templated transcription"/>
    <property type="evidence" value="ECO:0007669"/>
    <property type="project" value="InterPro"/>
</dbReference>
<name>A0A5C5XS24_9PLAN</name>
<gene>
    <name evidence="9" type="primary">fhlA_3</name>
    <name evidence="9" type="ORF">Pan14r_49940</name>
</gene>
<keyword evidence="4" id="KW-0238">DNA-binding</keyword>
<dbReference type="CDD" id="cd00009">
    <property type="entry name" value="AAA"/>
    <property type="match status" value="1"/>
</dbReference>
<reference evidence="9 10" key="1">
    <citation type="submission" date="2019-02" db="EMBL/GenBank/DDBJ databases">
        <title>Deep-cultivation of Planctomycetes and their phenomic and genomic characterization uncovers novel biology.</title>
        <authorList>
            <person name="Wiegand S."/>
            <person name="Jogler M."/>
            <person name="Boedeker C."/>
            <person name="Pinto D."/>
            <person name="Vollmers J."/>
            <person name="Rivas-Marin E."/>
            <person name="Kohn T."/>
            <person name="Peeters S.H."/>
            <person name="Heuer A."/>
            <person name="Rast P."/>
            <person name="Oberbeckmann S."/>
            <person name="Bunk B."/>
            <person name="Jeske O."/>
            <person name="Meyerdierks A."/>
            <person name="Storesund J.E."/>
            <person name="Kallscheuer N."/>
            <person name="Luecker S."/>
            <person name="Lage O.M."/>
            <person name="Pohl T."/>
            <person name="Merkel B.J."/>
            <person name="Hornburger P."/>
            <person name="Mueller R.-W."/>
            <person name="Bruemmer F."/>
            <person name="Labrenz M."/>
            <person name="Spormann A.M."/>
            <person name="Op Den Camp H."/>
            <person name="Overmann J."/>
            <person name="Amann R."/>
            <person name="Jetten M.S.M."/>
            <person name="Mascher T."/>
            <person name="Medema M.H."/>
            <person name="Devos D.P."/>
            <person name="Kaster A.-K."/>
            <person name="Ovreas L."/>
            <person name="Rohde M."/>
            <person name="Galperin M.Y."/>
            <person name="Jogler C."/>
        </authorList>
    </citation>
    <scope>NUCLEOTIDE SEQUENCE [LARGE SCALE GENOMIC DNA]</scope>
    <source>
        <strain evidence="9 10">Pan14r</strain>
    </source>
</reference>
<evidence type="ECO:0000259" key="8">
    <source>
        <dbReference type="PROSITE" id="PS50045"/>
    </source>
</evidence>
<dbReference type="Pfam" id="PF25601">
    <property type="entry name" value="AAA_lid_14"/>
    <property type="match status" value="1"/>
</dbReference>
<evidence type="ECO:0000256" key="5">
    <source>
        <dbReference type="ARBA" id="ARBA00023159"/>
    </source>
</evidence>
<dbReference type="InterPro" id="IPR003593">
    <property type="entry name" value="AAA+_ATPase"/>
</dbReference>
<dbReference type="PANTHER" id="PTHR32071:SF117">
    <property type="entry name" value="PTS-DEPENDENT DIHYDROXYACETONE KINASE OPERON REGULATORY PROTEIN-RELATED"/>
    <property type="match status" value="1"/>
</dbReference>
<dbReference type="InterPro" id="IPR027417">
    <property type="entry name" value="P-loop_NTPase"/>
</dbReference>
<accession>A0A5C5XS24</accession>